<evidence type="ECO:0000313" key="2">
    <source>
        <dbReference type="Proteomes" id="UP000790377"/>
    </source>
</evidence>
<comment type="caution">
    <text evidence="1">The sequence shown here is derived from an EMBL/GenBank/DDBJ whole genome shotgun (WGS) entry which is preliminary data.</text>
</comment>
<dbReference type="EMBL" id="MU267602">
    <property type="protein sequence ID" value="KAH7915301.1"/>
    <property type="molecule type" value="Genomic_DNA"/>
</dbReference>
<evidence type="ECO:0000313" key="1">
    <source>
        <dbReference type="EMBL" id="KAH7915301.1"/>
    </source>
</evidence>
<sequence>MTTRPLHSPQNSAPSRGWLLSAHTPQSQMHSQSQHTQPQPQTESVFAISVDDPQRVGDPVRAYTMCTVHTKLYGTLSSSNPGVIIPPVPEKKPFGRFDGAFAQQRYRGLQKCTYTA</sequence>
<name>A0ACB8AQR7_9AGAM</name>
<dbReference type="Proteomes" id="UP000790377">
    <property type="component" value="Unassembled WGS sequence"/>
</dbReference>
<keyword evidence="2" id="KW-1185">Reference proteome</keyword>
<protein>
    <submittedName>
        <fullName evidence="1">Uncharacterized protein</fullName>
    </submittedName>
</protein>
<organism evidence="1 2">
    <name type="scientific">Hygrophoropsis aurantiaca</name>
    <dbReference type="NCBI Taxonomy" id="72124"/>
    <lineage>
        <taxon>Eukaryota</taxon>
        <taxon>Fungi</taxon>
        <taxon>Dikarya</taxon>
        <taxon>Basidiomycota</taxon>
        <taxon>Agaricomycotina</taxon>
        <taxon>Agaricomycetes</taxon>
        <taxon>Agaricomycetidae</taxon>
        <taxon>Boletales</taxon>
        <taxon>Coniophorineae</taxon>
        <taxon>Hygrophoropsidaceae</taxon>
        <taxon>Hygrophoropsis</taxon>
    </lineage>
</organism>
<accession>A0ACB8AQR7</accession>
<gene>
    <name evidence="1" type="ORF">BJ138DRAFT_1109827</name>
</gene>
<reference evidence="1" key="1">
    <citation type="journal article" date="2021" name="New Phytol.">
        <title>Evolutionary innovations through gain and loss of genes in the ectomycorrhizal Boletales.</title>
        <authorList>
            <person name="Wu G."/>
            <person name="Miyauchi S."/>
            <person name="Morin E."/>
            <person name="Kuo A."/>
            <person name="Drula E."/>
            <person name="Varga T."/>
            <person name="Kohler A."/>
            <person name="Feng B."/>
            <person name="Cao Y."/>
            <person name="Lipzen A."/>
            <person name="Daum C."/>
            <person name="Hundley H."/>
            <person name="Pangilinan J."/>
            <person name="Johnson J."/>
            <person name="Barry K."/>
            <person name="LaButti K."/>
            <person name="Ng V."/>
            <person name="Ahrendt S."/>
            <person name="Min B."/>
            <person name="Choi I.G."/>
            <person name="Park H."/>
            <person name="Plett J.M."/>
            <person name="Magnuson J."/>
            <person name="Spatafora J.W."/>
            <person name="Nagy L.G."/>
            <person name="Henrissat B."/>
            <person name="Grigoriev I.V."/>
            <person name="Yang Z.L."/>
            <person name="Xu J."/>
            <person name="Martin F.M."/>
        </authorList>
    </citation>
    <scope>NUCLEOTIDE SEQUENCE</scope>
    <source>
        <strain evidence="1">ATCC 28755</strain>
    </source>
</reference>
<proteinExistence type="predicted"/>